<sequence>MTMHKRSGKLNGRESGTNSVEEPCLKLFLPLYPGAERQSAELRETAVLSRGRDDDGINDRETCGELFLPDESLDFKSLCKEPNFSLRKIKKASYIRHSGSTNRDEGEVSEIWSAVETVKIPEVERAKEQNREGRNPER</sequence>
<gene>
    <name evidence="2" type="ORF">M514_14905</name>
</gene>
<organism evidence="2">
    <name type="scientific">Trichuris suis</name>
    <name type="common">pig whipworm</name>
    <dbReference type="NCBI Taxonomy" id="68888"/>
    <lineage>
        <taxon>Eukaryota</taxon>
        <taxon>Metazoa</taxon>
        <taxon>Ecdysozoa</taxon>
        <taxon>Nematoda</taxon>
        <taxon>Enoplea</taxon>
        <taxon>Dorylaimia</taxon>
        <taxon>Trichinellida</taxon>
        <taxon>Trichuridae</taxon>
        <taxon>Trichuris</taxon>
    </lineage>
</organism>
<dbReference type="Proteomes" id="UP000030758">
    <property type="component" value="Unassembled WGS sequence"/>
</dbReference>
<feature type="region of interest" description="Disordered" evidence="1">
    <location>
        <begin position="1"/>
        <end position="20"/>
    </location>
</feature>
<evidence type="ECO:0000313" key="2">
    <source>
        <dbReference type="EMBL" id="KFD73001.1"/>
    </source>
</evidence>
<reference evidence="2" key="1">
    <citation type="journal article" date="2014" name="Nat. Genet.">
        <title>Genome and transcriptome of the porcine whipworm Trichuris suis.</title>
        <authorList>
            <person name="Jex A.R."/>
            <person name="Nejsum P."/>
            <person name="Schwarz E.M."/>
            <person name="Hu L."/>
            <person name="Young N.D."/>
            <person name="Hall R.S."/>
            <person name="Korhonen P.K."/>
            <person name="Liao S."/>
            <person name="Thamsborg S."/>
            <person name="Xia J."/>
            <person name="Xu P."/>
            <person name="Wang S."/>
            <person name="Scheerlinck J.P."/>
            <person name="Hofmann A."/>
            <person name="Sternberg P.W."/>
            <person name="Wang J."/>
            <person name="Gasser R.B."/>
        </authorList>
    </citation>
    <scope>NUCLEOTIDE SEQUENCE [LARGE SCALE GENOMIC DNA]</scope>
    <source>
        <strain evidence="2">DCEP-RM93F</strain>
    </source>
</reference>
<dbReference type="AlphaFoldDB" id="A0A085NU55"/>
<accession>A0A085NU55</accession>
<dbReference type="EMBL" id="KL367475">
    <property type="protein sequence ID" value="KFD73001.1"/>
    <property type="molecule type" value="Genomic_DNA"/>
</dbReference>
<proteinExistence type="predicted"/>
<name>A0A085NU55_9BILA</name>
<evidence type="ECO:0000256" key="1">
    <source>
        <dbReference type="SAM" id="MobiDB-lite"/>
    </source>
</evidence>
<protein>
    <submittedName>
        <fullName evidence="2">Uncharacterized protein</fullName>
    </submittedName>
</protein>